<protein>
    <recommendedName>
        <fullName evidence="4">EpsG family protein</fullName>
    </recommendedName>
</protein>
<keyword evidence="1" id="KW-0812">Transmembrane</keyword>
<dbReference type="Proteomes" id="UP001159257">
    <property type="component" value="Unassembled WGS sequence"/>
</dbReference>
<evidence type="ECO:0000313" key="3">
    <source>
        <dbReference type="Proteomes" id="UP001159257"/>
    </source>
</evidence>
<organism evidence="2 3">
    <name type="scientific">Marinobacterium sediminicola</name>
    <dbReference type="NCBI Taxonomy" id="518898"/>
    <lineage>
        <taxon>Bacteria</taxon>
        <taxon>Pseudomonadati</taxon>
        <taxon>Pseudomonadota</taxon>
        <taxon>Gammaproteobacteria</taxon>
        <taxon>Oceanospirillales</taxon>
        <taxon>Oceanospirillaceae</taxon>
        <taxon>Marinobacterium</taxon>
    </lineage>
</organism>
<feature type="transmembrane region" description="Helical" evidence="1">
    <location>
        <begin position="109"/>
        <end position="127"/>
    </location>
</feature>
<feature type="transmembrane region" description="Helical" evidence="1">
    <location>
        <begin position="267"/>
        <end position="289"/>
    </location>
</feature>
<dbReference type="EMBL" id="FXWV01000008">
    <property type="protein sequence ID" value="SMR74735.1"/>
    <property type="molecule type" value="Genomic_DNA"/>
</dbReference>
<reference evidence="2 3" key="1">
    <citation type="submission" date="2017-05" db="EMBL/GenBank/DDBJ databases">
        <authorList>
            <person name="Varghese N."/>
            <person name="Submissions S."/>
        </authorList>
    </citation>
    <scope>NUCLEOTIDE SEQUENCE [LARGE SCALE GENOMIC DNA]</scope>
    <source>
        <strain evidence="2 3">CGMCC 1.7287</strain>
    </source>
</reference>
<feature type="transmembrane region" description="Helical" evidence="1">
    <location>
        <begin position="76"/>
        <end position="97"/>
    </location>
</feature>
<feature type="transmembrane region" description="Helical" evidence="1">
    <location>
        <begin position="156"/>
        <end position="174"/>
    </location>
</feature>
<feature type="transmembrane region" description="Helical" evidence="1">
    <location>
        <begin position="301"/>
        <end position="319"/>
    </location>
</feature>
<evidence type="ECO:0000256" key="1">
    <source>
        <dbReference type="SAM" id="Phobius"/>
    </source>
</evidence>
<comment type="caution">
    <text evidence="2">The sequence shown here is derived from an EMBL/GenBank/DDBJ whole genome shotgun (WGS) entry which is preliminary data.</text>
</comment>
<keyword evidence="3" id="KW-1185">Reference proteome</keyword>
<sequence>MGVFLNTKFYFYLFLFVLGFKVITLLVISYIGNDFFGGGNDSNYYHAYAVGDVDVAVNLWPILLRYLNELGFYSRGGVTFLLTLLGVFVIPFMVANLSIIKSSLLKNRVYWAAVFVVSCYPTLTYLTTDMYRDVSMVFLWLAGVFVYKKLTEVKKVFFRICLILLGLVIAYILYLFRPYLGFGYIISLLFSSLYSFKRYPFWLTLVAFVVLLQVMFSIGVLEPILNYRSIFHENMIGGSNIGLTFSSSLTFIAEVLASFVFQILGLYLISFSAVVAFILESAPFIFLLIYLVRNRKYSNNFIDYLIVFFVVYTTIWLIGNDNLGTAARLRMFSYISILIAFFIVYQNKMAYALKYK</sequence>
<feature type="transmembrane region" description="Helical" evidence="1">
    <location>
        <begin position="134"/>
        <end position="150"/>
    </location>
</feature>
<feature type="transmembrane region" description="Helical" evidence="1">
    <location>
        <begin position="9"/>
        <end position="32"/>
    </location>
</feature>
<evidence type="ECO:0000313" key="2">
    <source>
        <dbReference type="EMBL" id="SMR74735.1"/>
    </source>
</evidence>
<gene>
    <name evidence="2" type="ORF">SAMN04487964_10832</name>
</gene>
<feature type="transmembrane region" description="Helical" evidence="1">
    <location>
        <begin position="331"/>
        <end position="347"/>
    </location>
</feature>
<name>A0ABY1S0T1_9GAMM</name>
<evidence type="ECO:0008006" key="4">
    <source>
        <dbReference type="Google" id="ProtNLM"/>
    </source>
</evidence>
<keyword evidence="1" id="KW-0472">Membrane</keyword>
<accession>A0ABY1S0T1</accession>
<proteinExistence type="predicted"/>
<feature type="transmembrane region" description="Helical" evidence="1">
    <location>
        <begin position="241"/>
        <end position="261"/>
    </location>
</feature>
<feature type="transmembrane region" description="Helical" evidence="1">
    <location>
        <begin position="202"/>
        <end position="221"/>
    </location>
</feature>
<keyword evidence="1" id="KW-1133">Transmembrane helix</keyword>